<organism evidence="1 2">
    <name type="scientific">Jatropha curcas</name>
    <name type="common">Barbados nut</name>
    <dbReference type="NCBI Taxonomy" id="180498"/>
    <lineage>
        <taxon>Eukaryota</taxon>
        <taxon>Viridiplantae</taxon>
        <taxon>Streptophyta</taxon>
        <taxon>Embryophyta</taxon>
        <taxon>Tracheophyta</taxon>
        <taxon>Spermatophyta</taxon>
        <taxon>Magnoliopsida</taxon>
        <taxon>eudicotyledons</taxon>
        <taxon>Gunneridae</taxon>
        <taxon>Pentapetalae</taxon>
        <taxon>rosids</taxon>
        <taxon>fabids</taxon>
        <taxon>Malpighiales</taxon>
        <taxon>Euphorbiaceae</taxon>
        <taxon>Crotonoideae</taxon>
        <taxon>Jatropheae</taxon>
        <taxon>Jatropha</taxon>
    </lineage>
</organism>
<keyword evidence="2" id="KW-1185">Reference proteome</keyword>
<dbReference type="Proteomes" id="UP000027138">
    <property type="component" value="Unassembled WGS sequence"/>
</dbReference>
<dbReference type="EMBL" id="KK914549">
    <property type="protein sequence ID" value="KDP33254.1"/>
    <property type="molecule type" value="Genomic_DNA"/>
</dbReference>
<dbReference type="AlphaFoldDB" id="A0A067KN90"/>
<accession>A0A067KN90</accession>
<evidence type="ECO:0000313" key="2">
    <source>
        <dbReference type="Proteomes" id="UP000027138"/>
    </source>
</evidence>
<protein>
    <submittedName>
        <fullName evidence="1">Uncharacterized protein</fullName>
    </submittedName>
</protein>
<evidence type="ECO:0000313" key="1">
    <source>
        <dbReference type="EMBL" id="KDP33254.1"/>
    </source>
</evidence>
<sequence>MPATDGGGLYNHNMLYEQLKTLSRAGEDLTATDQIARASILLILGFTIAYDWAYHVDHAVLGGPEFV</sequence>
<reference evidence="1 2" key="1">
    <citation type="journal article" date="2014" name="PLoS ONE">
        <title>Global Analysis of Gene Expression Profiles in Physic Nut (Jatropha curcas L.) Seedlings Exposed to Salt Stress.</title>
        <authorList>
            <person name="Zhang L."/>
            <person name="Zhang C."/>
            <person name="Wu P."/>
            <person name="Chen Y."/>
            <person name="Li M."/>
            <person name="Jiang H."/>
            <person name="Wu G."/>
        </authorList>
    </citation>
    <scope>NUCLEOTIDE SEQUENCE [LARGE SCALE GENOMIC DNA]</scope>
    <source>
        <strain evidence="2">cv. GZQX0401</strain>
        <tissue evidence="1">Young leaves</tissue>
    </source>
</reference>
<name>A0A067KN90_JATCU</name>
<proteinExistence type="predicted"/>
<gene>
    <name evidence="1" type="ORF">JCGZ_13094</name>
</gene>